<keyword evidence="3" id="KW-1185">Reference proteome</keyword>
<dbReference type="AlphaFoldDB" id="A0A0P1IFF7"/>
<proteinExistence type="predicted"/>
<organism evidence="2 3">
    <name type="scientific">Shimia thalassica</name>
    <dbReference type="NCBI Taxonomy" id="1715693"/>
    <lineage>
        <taxon>Bacteria</taxon>
        <taxon>Pseudomonadati</taxon>
        <taxon>Pseudomonadota</taxon>
        <taxon>Alphaproteobacteria</taxon>
        <taxon>Rhodobacterales</taxon>
        <taxon>Roseobacteraceae</taxon>
    </lineage>
</organism>
<name>A0A0P1IFF7_9RHOB</name>
<dbReference type="EMBL" id="CYTW01000005">
    <property type="protein sequence ID" value="CUK10253.1"/>
    <property type="molecule type" value="Genomic_DNA"/>
</dbReference>
<evidence type="ECO:0000313" key="3">
    <source>
        <dbReference type="Proteomes" id="UP000051870"/>
    </source>
</evidence>
<feature type="domain" description="YjiS-like" evidence="1">
    <location>
        <begin position="27"/>
        <end position="61"/>
    </location>
</feature>
<sequence>MALVSEYSSAKNGSADRMVAMFAGLGERFRKARLYNQTYRELNNLSTAELKDLGLHRSMIRRMAYQAAYGN</sequence>
<dbReference type="GeneID" id="83882407"/>
<dbReference type="RefSeq" id="WP_058312606.1">
    <property type="nucleotide sequence ID" value="NZ_CANLZE010000009.1"/>
</dbReference>
<dbReference type="InterPro" id="IPR009506">
    <property type="entry name" value="YjiS-like"/>
</dbReference>
<protein>
    <recommendedName>
        <fullName evidence="1">YjiS-like domain-containing protein</fullName>
    </recommendedName>
</protein>
<gene>
    <name evidence="2" type="ORF">PH7735_03429</name>
</gene>
<dbReference type="Proteomes" id="UP000051870">
    <property type="component" value="Unassembled WGS sequence"/>
</dbReference>
<reference evidence="3" key="1">
    <citation type="submission" date="2015-09" db="EMBL/GenBank/DDBJ databases">
        <authorList>
            <person name="Rodrigo-Torres Lidia"/>
            <person name="Arahal R.David."/>
        </authorList>
    </citation>
    <scope>NUCLEOTIDE SEQUENCE [LARGE SCALE GENOMIC DNA]</scope>
    <source>
        <strain evidence="3">CECT 7735</strain>
    </source>
</reference>
<dbReference type="Pfam" id="PF06568">
    <property type="entry name" value="YjiS-like"/>
    <property type="match status" value="1"/>
</dbReference>
<evidence type="ECO:0000313" key="2">
    <source>
        <dbReference type="EMBL" id="CUK10253.1"/>
    </source>
</evidence>
<dbReference type="STRING" id="1715693.PH7735_03429"/>
<evidence type="ECO:0000259" key="1">
    <source>
        <dbReference type="Pfam" id="PF06568"/>
    </source>
</evidence>
<accession>A0A0P1IFF7</accession>